<comment type="similarity">
    <text evidence="7">Belongs to the binding-protein-dependent transport system permease family.</text>
</comment>
<dbReference type="AlphaFoldDB" id="A0AAU7GGL4"/>
<feature type="transmembrane region" description="Helical" evidence="7">
    <location>
        <begin position="161"/>
        <end position="183"/>
    </location>
</feature>
<evidence type="ECO:0000256" key="3">
    <source>
        <dbReference type="ARBA" id="ARBA00022475"/>
    </source>
</evidence>
<feature type="region of interest" description="Disordered" evidence="8">
    <location>
        <begin position="1"/>
        <end position="26"/>
    </location>
</feature>
<protein>
    <submittedName>
        <fullName evidence="10">Carbohydrate ABC transporter permease</fullName>
    </submittedName>
</protein>
<name>A0AAU7GGL4_9MICO</name>
<feature type="transmembrane region" description="Helical" evidence="7">
    <location>
        <begin position="96"/>
        <end position="118"/>
    </location>
</feature>
<dbReference type="InterPro" id="IPR000515">
    <property type="entry name" value="MetI-like"/>
</dbReference>
<dbReference type="InterPro" id="IPR035906">
    <property type="entry name" value="MetI-like_sf"/>
</dbReference>
<evidence type="ECO:0000256" key="7">
    <source>
        <dbReference type="RuleBase" id="RU363032"/>
    </source>
</evidence>
<accession>A0AAU7GGL4</accession>
<reference evidence="10" key="1">
    <citation type="submission" date="2024-05" db="EMBL/GenBank/DDBJ databases">
        <title>The Natural Products Discovery Center: Release of the First 8490 Sequenced Strains for Exploring Actinobacteria Biosynthetic Diversity.</title>
        <authorList>
            <person name="Kalkreuter E."/>
            <person name="Kautsar S.A."/>
            <person name="Yang D."/>
            <person name="Bader C.D."/>
            <person name="Teijaro C.N."/>
            <person name="Fluegel L."/>
            <person name="Davis C.M."/>
            <person name="Simpson J.R."/>
            <person name="Lauterbach L."/>
            <person name="Steele A.D."/>
            <person name="Gui C."/>
            <person name="Meng S."/>
            <person name="Li G."/>
            <person name="Viehrig K."/>
            <person name="Ye F."/>
            <person name="Su P."/>
            <person name="Kiefer A.F."/>
            <person name="Nichols A."/>
            <person name="Cepeda A.J."/>
            <person name="Yan W."/>
            <person name="Fan B."/>
            <person name="Jiang Y."/>
            <person name="Adhikari A."/>
            <person name="Zheng C.-J."/>
            <person name="Schuster L."/>
            <person name="Cowan T.M."/>
            <person name="Smanski M.J."/>
            <person name="Chevrette M.G."/>
            <person name="de Carvalho L.P.S."/>
            <person name="Shen B."/>
        </authorList>
    </citation>
    <scope>NUCLEOTIDE SEQUENCE</scope>
    <source>
        <strain evidence="10">NPDC080035</strain>
    </source>
</reference>
<feature type="transmembrane region" description="Helical" evidence="7">
    <location>
        <begin position="204"/>
        <end position="229"/>
    </location>
</feature>
<evidence type="ECO:0000259" key="9">
    <source>
        <dbReference type="PROSITE" id="PS50928"/>
    </source>
</evidence>
<sequence>MTATAERPATAPSHRDIRSERPAQRRRRSGHRARVWAGVVVCILFMLPLVWMLITSFKFQRDIFTVPPTIFFDPTISQYIDAWVNQGLGPKMVNTVIVALGAGLVSLVAGAMAGYALARLRIRGAATIGVLILASRGVPPIALAVPMFLVARTLGITDTHITLILAYCSFVIPYVMWLMRGFFLALPKELEESAMLDGCSRMGAFFRIIVPISAPGLISTFIFSIILAWEELLFALVLTNRKATTVPVAIAGMVGDTEHGANWGALAAAGMLTVIPVVVLALVVQKWLIRGLADGATKG</sequence>
<feature type="compositionally biased region" description="Basic and acidic residues" evidence="8">
    <location>
        <begin position="13"/>
        <end position="23"/>
    </location>
</feature>
<dbReference type="SUPFAM" id="SSF161098">
    <property type="entry name" value="MetI-like"/>
    <property type="match status" value="1"/>
</dbReference>
<evidence type="ECO:0000256" key="8">
    <source>
        <dbReference type="SAM" id="MobiDB-lite"/>
    </source>
</evidence>
<evidence type="ECO:0000256" key="1">
    <source>
        <dbReference type="ARBA" id="ARBA00004651"/>
    </source>
</evidence>
<evidence type="ECO:0000256" key="4">
    <source>
        <dbReference type="ARBA" id="ARBA00022692"/>
    </source>
</evidence>
<feature type="transmembrane region" description="Helical" evidence="7">
    <location>
        <begin position="125"/>
        <end position="149"/>
    </location>
</feature>
<dbReference type="PANTHER" id="PTHR32243:SF18">
    <property type="entry name" value="INNER MEMBRANE ABC TRANSPORTER PERMEASE PROTEIN YCJP"/>
    <property type="match status" value="1"/>
</dbReference>
<gene>
    <name evidence="10" type="ORF">AAME72_04410</name>
</gene>
<dbReference type="CDD" id="cd06261">
    <property type="entry name" value="TM_PBP2"/>
    <property type="match status" value="1"/>
</dbReference>
<dbReference type="GO" id="GO:0055085">
    <property type="term" value="P:transmembrane transport"/>
    <property type="evidence" value="ECO:0007669"/>
    <property type="project" value="InterPro"/>
</dbReference>
<feature type="transmembrane region" description="Helical" evidence="7">
    <location>
        <begin position="35"/>
        <end position="54"/>
    </location>
</feature>
<comment type="subcellular location">
    <subcellularLocation>
        <location evidence="1 7">Cell membrane</location>
        <topology evidence="1 7">Multi-pass membrane protein</topology>
    </subcellularLocation>
</comment>
<evidence type="ECO:0000256" key="6">
    <source>
        <dbReference type="ARBA" id="ARBA00023136"/>
    </source>
</evidence>
<dbReference type="RefSeq" id="WP_348789023.1">
    <property type="nucleotide sequence ID" value="NZ_CP157390.1"/>
</dbReference>
<dbReference type="PROSITE" id="PS50928">
    <property type="entry name" value="ABC_TM1"/>
    <property type="match status" value="1"/>
</dbReference>
<proteinExistence type="inferred from homology"/>
<dbReference type="InterPro" id="IPR050901">
    <property type="entry name" value="BP-dep_ABC_trans_perm"/>
</dbReference>
<dbReference type="Gene3D" id="1.10.3720.10">
    <property type="entry name" value="MetI-like"/>
    <property type="match status" value="1"/>
</dbReference>
<evidence type="ECO:0000313" key="10">
    <source>
        <dbReference type="EMBL" id="XBM49103.1"/>
    </source>
</evidence>
<feature type="transmembrane region" description="Helical" evidence="7">
    <location>
        <begin position="263"/>
        <end position="284"/>
    </location>
</feature>
<dbReference type="EMBL" id="CP157390">
    <property type="protein sequence ID" value="XBM49103.1"/>
    <property type="molecule type" value="Genomic_DNA"/>
</dbReference>
<evidence type="ECO:0000256" key="5">
    <source>
        <dbReference type="ARBA" id="ARBA00022989"/>
    </source>
</evidence>
<dbReference type="PANTHER" id="PTHR32243">
    <property type="entry name" value="MALTOSE TRANSPORT SYSTEM PERMEASE-RELATED"/>
    <property type="match status" value="1"/>
</dbReference>
<keyword evidence="3" id="KW-1003">Cell membrane</keyword>
<keyword evidence="2 7" id="KW-0813">Transport</keyword>
<keyword evidence="4 7" id="KW-0812">Transmembrane</keyword>
<evidence type="ECO:0000256" key="2">
    <source>
        <dbReference type="ARBA" id="ARBA00022448"/>
    </source>
</evidence>
<organism evidence="10">
    <name type="scientific">Leifsonia sp. NPDC080035</name>
    <dbReference type="NCBI Taxonomy" id="3143936"/>
    <lineage>
        <taxon>Bacteria</taxon>
        <taxon>Bacillati</taxon>
        <taxon>Actinomycetota</taxon>
        <taxon>Actinomycetes</taxon>
        <taxon>Micrococcales</taxon>
        <taxon>Microbacteriaceae</taxon>
        <taxon>Leifsonia</taxon>
    </lineage>
</organism>
<keyword evidence="6 7" id="KW-0472">Membrane</keyword>
<keyword evidence="5 7" id="KW-1133">Transmembrane helix</keyword>
<feature type="domain" description="ABC transmembrane type-1" evidence="9">
    <location>
        <begin position="92"/>
        <end position="284"/>
    </location>
</feature>
<dbReference type="GO" id="GO:0005886">
    <property type="term" value="C:plasma membrane"/>
    <property type="evidence" value="ECO:0007669"/>
    <property type="project" value="UniProtKB-SubCell"/>
</dbReference>
<dbReference type="Pfam" id="PF00528">
    <property type="entry name" value="BPD_transp_1"/>
    <property type="match status" value="1"/>
</dbReference>